<dbReference type="EMBL" id="NOXT01000128">
    <property type="protein sequence ID" value="OYQ23855.1"/>
    <property type="molecule type" value="Genomic_DNA"/>
</dbReference>
<evidence type="ECO:0000256" key="3">
    <source>
        <dbReference type="ARBA" id="ARBA00022723"/>
    </source>
</evidence>
<keyword evidence="5" id="KW-0408">Iron</keyword>
<dbReference type="GO" id="GO:0046872">
    <property type="term" value="F:metal ion binding"/>
    <property type="evidence" value="ECO:0007669"/>
    <property type="project" value="UniProtKB-KW"/>
</dbReference>
<comment type="caution">
    <text evidence="8">The sequence shown here is derived from an EMBL/GenBank/DDBJ whole genome shotgun (WGS) entry which is preliminary data.</text>
</comment>
<dbReference type="PROSITE" id="PS51404">
    <property type="entry name" value="DYP_PEROXIDASE"/>
    <property type="match status" value="1"/>
</dbReference>
<keyword evidence="9" id="KW-1185">Reference proteome</keyword>
<dbReference type="Pfam" id="PF20628">
    <property type="entry name" value="Dyp_perox_C"/>
    <property type="match status" value="1"/>
</dbReference>
<dbReference type="RefSeq" id="WP_094475299.1">
    <property type="nucleotide sequence ID" value="NZ_NOXT01000128.1"/>
</dbReference>
<organism evidence="8 9">
    <name type="scientific">Sandarakinorhabdus cyanobacteriorum</name>
    <dbReference type="NCBI Taxonomy" id="1981098"/>
    <lineage>
        <taxon>Bacteria</taxon>
        <taxon>Pseudomonadati</taxon>
        <taxon>Pseudomonadota</taxon>
        <taxon>Alphaproteobacteria</taxon>
        <taxon>Sphingomonadales</taxon>
        <taxon>Sphingosinicellaceae</taxon>
        <taxon>Sandarakinorhabdus</taxon>
    </lineage>
</organism>
<evidence type="ECO:0000259" key="7">
    <source>
        <dbReference type="Pfam" id="PF20628"/>
    </source>
</evidence>
<dbReference type="SUPFAM" id="SSF54909">
    <property type="entry name" value="Dimeric alpha+beta barrel"/>
    <property type="match status" value="1"/>
</dbReference>
<comment type="cofactor">
    <cofactor evidence="1">
        <name>heme b</name>
        <dbReference type="ChEBI" id="CHEBI:60344"/>
    </cofactor>
</comment>
<evidence type="ECO:0000313" key="8">
    <source>
        <dbReference type="EMBL" id="OYQ23855.1"/>
    </source>
</evidence>
<accession>A0A255Y5G6</accession>
<keyword evidence="3" id="KW-0479">Metal-binding</keyword>
<evidence type="ECO:0000256" key="2">
    <source>
        <dbReference type="ARBA" id="ARBA00022559"/>
    </source>
</evidence>
<evidence type="ECO:0000256" key="4">
    <source>
        <dbReference type="ARBA" id="ARBA00023002"/>
    </source>
</evidence>
<name>A0A255Y5G6_9SPHN</name>
<dbReference type="InterPro" id="IPR006314">
    <property type="entry name" value="Dyp_peroxidase"/>
</dbReference>
<reference evidence="8 9" key="1">
    <citation type="submission" date="2017-07" db="EMBL/GenBank/DDBJ databases">
        <title>Sandarakinorhabdus cyanobacteriorum sp. nov., a novel bacterium isolated from cyanobacterial aggregates in a eutrophic lake.</title>
        <authorList>
            <person name="Cai H."/>
        </authorList>
    </citation>
    <scope>NUCLEOTIDE SEQUENCE [LARGE SCALE GENOMIC DNA]</scope>
    <source>
        <strain evidence="8 9">TH057</strain>
    </source>
</reference>
<dbReference type="PANTHER" id="PTHR30521">
    <property type="entry name" value="DEFERROCHELATASE/PEROXIDASE"/>
    <property type="match status" value="1"/>
</dbReference>
<evidence type="ECO:0000256" key="6">
    <source>
        <dbReference type="SAM" id="MobiDB-lite"/>
    </source>
</evidence>
<dbReference type="InterPro" id="IPR011008">
    <property type="entry name" value="Dimeric_a/b-barrel"/>
</dbReference>
<sequence length="1354" mass="147510">MAGDFNNKNIDGITDLVVMAPIREGFISAFENVTFATRLELVGDALNRMRVAAREHERITPYSDVTERILTLLDFRIGTIDQNLFTLPGSSAKGGDPALESRRYLCLAATFDGAWEPYMRRIWDPLGPFLDLLFINCEGYVTAVDHSFEEYIQWVRDHQVKSAIFYAASPITVQDSLYLAQIERRQRGGDSAAALARATMLPPETLAALTRAGHPGKALELGLEALTVFYRFADYYPPQWLTGGDGKDGFVEGHRLLHVARDVLKGWDALAGGMDALVAANPTDPKQAAAAANWQAARQTYKEPLHWYESGSRYLAERLKARDAARRPDPAHDEGEVQAGILKPPGSAAAPVRQGALLLFSIRDAAGARAFLGRIGISWHGEATPAGQIISNVGLTADGLRRLGADPELVNRFPREFREGMAARSGLLGDMRENHPRNWILPERNGLAVLGLMAPDVRLPPVELSEVDIVVQLRSSSSDRGALITEIKKLAATDAVALQAVEWLEADYDPQGRFRDHFGFIDGISQPRPRPAGAQGPSIGDEVRRGEILLGYANDRTDGAPGPFAGPRDWRRKHWADAHALQKDGSFLVLRKIGTDNDAFSQWIEASVKAINDTYNLKTPMTADRLKARILGRSPDGTPPLPGGPGGNGFDFSADPEGTQCPLASHIRRANPRRSDFGRGTPRLLRRGMRFNQGDQRGLMFMAYNASIAEQYEVVQRWLNGGNSTGIASAHNDPLTGVQPRDGEGVFRFVEERLLEPCEVGRPDVETQVAISLPLPPVLPGEGPNAHSEPGRHPFAPLHWGLYLFVPSRTAVATMMKWNGHYSVMAEPLEAAVGLPIIRRLRQLEGNPQQAANELKRLLEDFDAKDPSEADLTPNVWSTIRWQLGGATRFGSGVALMPPHYDWQTGPHRTKQGVILCAGRRQVRAVLANWADFSTEEQLRRIAPNSGPIFVTQQPDNRYFNTDLAARKLDYAQESEATNAILMAYTPDMGFAAGYAAATDVLQAAKRLAEKGNRKSFKLELRRQFLLPALAGLCQRWYGLPDGEHMAAKGWTWEKFVAGAAADTQGQRGMAHCPGDFLSPSRNAFYPRPEPAVQAFAANHGTAILAAASAFVAKHRDAGGPPVGSIARAMFAAIRDDDEVLARNLVGTMVGAIPPMDGNLRGILFEWLNEKSLWRHQAALHAALGGQRADTKIDVALKILRLPISQAMCKRPAPDLLYRTATRNTQIEVDEGSGLPPVEVQKGDLVIVSQVAAAQRSLLRLRAGDTGEGDVSIVFGGRRRAAAQGHDLANGVPVPPATPDDYHPVHACPAQDMAMGAIMGIMAALLDSGTIQALPASLIVKISDWPPVPPQAGG</sequence>
<evidence type="ECO:0000256" key="1">
    <source>
        <dbReference type="ARBA" id="ARBA00001970"/>
    </source>
</evidence>
<gene>
    <name evidence="8" type="ORF">CHU93_16820</name>
</gene>
<protein>
    <recommendedName>
        <fullName evidence="7">Dyp-type peroxidase C-terminal domain-containing protein</fullName>
    </recommendedName>
</protein>
<dbReference type="InterPro" id="IPR048328">
    <property type="entry name" value="Dyp_perox_C"/>
</dbReference>
<dbReference type="GO" id="GO:0020037">
    <property type="term" value="F:heme binding"/>
    <property type="evidence" value="ECO:0007669"/>
    <property type="project" value="InterPro"/>
</dbReference>
<dbReference type="Proteomes" id="UP000216991">
    <property type="component" value="Unassembled WGS sequence"/>
</dbReference>
<dbReference type="PANTHER" id="PTHR30521:SF5">
    <property type="entry name" value="BLR4509 PROTEIN"/>
    <property type="match status" value="1"/>
</dbReference>
<proteinExistence type="predicted"/>
<keyword evidence="4" id="KW-0560">Oxidoreductase</keyword>
<feature type="region of interest" description="Disordered" evidence="6">
    <location>
        <begin position="323"/>
        <end position="347"/>
    </location>
</feature>
<evidence type="ECO:0000313" key="9">
    <source>
        <dbReference type="Proteomes" id="UP000216991"/>
    </source>
</evidence>
<feature type="domain" description="Dyp-type peroxidase C-terminal" evidence="7">
    <location>
        <begin position="578"/>
        <end position="721"/>
    </location>
</feature>
<keyword evidence="2" id="KW-0575">Peroxidase</keyword>
<dbReference type="GO" id="GO:0005829">
    <property type="term" value="C:cytosol"/>
    <property type="evidence" value="ECO:0007669"/>
    <property type="project" value="TreeGrafter"/>
</dbReference>
<evidence type="ECO:0000256" key="5">
    <source>
        <dbReference type="ARBA" id="ARBA00023004"/>
    </source>
</evidence>
<dbReference type="GO" id="GO:0004601">
    <property type="term" value="F:peroxidase activity"/>
    <property type="evidence" value="ECO:0007669"/>
    <property type="project" value="UniProtKB-KW"/>
</dbReference>
<feature type="compositionally biased region" description="Basic and acidic residues" evidence="6">
    <location>
        <begin position="323"/>
        <end position="335"/>
    </location>
</feature>
<dbReference type="OrthoDB" id="236246at2"/>